<dbReference type="CDD" id="cd04301">
    <property type="entry name" value="NAT_SF"/>
    <property type="match status" value="1"/>
</dbReference>
<dbReference type="InterPro" id="IPR000182">
    <property type="entry name" value="GNAT_dom"/>
</dbReference>
<keyword evidence="2" id="KW-0012">Acyltransferase</keyword>
<gene>
    <name evidence="4" type="ORF">KEM10_09440</name>
</gene>
<name>A0ABS5JUK6_9BACT</name>
<proteinExistence type="predicted"/>
<evidence type="ECO:0000256" key="2">
    <source>
        <dbReference type="ARBA" id="ARBA00023315"/>
    </source>
</evidence>
<sequence length="160" mass="18648">MIRPVKPADVQAICDIYNYYIENTFITFEEQKVTAEQMQERIDNVLQKFGWFVYEKEGEVIGYCYATGWRARSAYRFSVETTVYLKNGFEGNGVGTALYRHLIEDLIRKDIHSFIGGISLPNDSSVALHEKMGFQKIAHFREVGQKFNKWIDVGYWQLVL</sequence>
<evidence type="ECO:0000313" key="4">
    <source>
        <dbReference type="EMBL" id="MBS2098503.1"/>
    </source>
</evidence>
<accession>A0ABS5JUK6</accession>
<dbReference type="RefSeq" id="WP_212215742.1">
    <property type="nucleotide sequence ID" value="NZ_JAGUCO010000005.1"/>
</dbReference>
<dbReference type="SUPFAM" id="SSF55729">
    <property type="entry name" value="Acyl-CoA N-acyltransferases (Nat)"/>
    <property type="match status" value="1"/>
</dbReference>
<keyword evidence="5" id="KW-1185">Reference proteome</keyword>
<evidence type="ECO:0000313" key="5">
    <source>
        <dbReference type="Proteomes" id="UP000708576"/>
    </source>
</evidence>
<dbReference type="Pfam" id="PF13420">
    <property type="entry name" value="Acetyltransf_4"/>
    <property type="match status" value="1"/>
</dbReference>
<protein>
    <submittedName>
        <fullName evidence="4">N-acetyltransferase</fullName>
    </submittedName>
</protein>
<dbReference type="PROSITE" id="PS51186">
    <property type="entry name" value="GNAT"/>
    <property type="match status" value="1"/>
</dbReference>
<dbReference type="EMBL" id="JAGUCO010000005">
    <property type="protein sequence ID" value="MBS2098503.1"/>
    <property type="molecule type" value="Genomic_DNA"/>
</dbReference>
<dbReference type="PANTHER" id="PTHR43072:SF23">
    <property type="entry name" value="UPF0039 PROTEIN C11D3.02C"/>
    <property type="match status" value="1"/>
</dbReference>
<dbReference type="InterPro" id="IPR016181">
    <property type="entry name" value="Acyl_CoA_acyltransferase"/>
</dbReference>
<comment type="caution">
    <text evidence="4">The sequence shown here is derived from an EMBL/GenBank/DDBJ whole genome shotgun (WGS) entry which is preliminary data.</text>
</comment>
<reference evidence="4 5" key="1">
    <citation type="journal article" date="2015" name="Int. J. Syst. Evol. Microbiol.">
        <title>Carboxylicivirga linearis sp. nov., isolated from a sea cucumber culture pond.</title>
        <authorList>
            <person name="Wang F.Q."/>
            <person name="Zhou Y.X."/>
            <person name="Lin X.Z."/>
            <person name="Chen G.J."/>
            <person name="Du Z.J."/>
        </authorList>
    </citation>
    <scope>NUCLEOTIDE SEQUENCE [LARGE SCALE GENOMIC DNA]</scope>
    <source>
        <strain evidence="4 5">FB218</strain>
    </source>
</reference>
<feature type="domain" description="N-acetyltransferase" evidence="3">
    <location>
        <begin position="1"/>
        <end position="152"/>
    </location>
</feature>
<dbReference type="NCBIfam" id="NF040504">
    <property type="entry name" value="resist_ArsN1b"/>
    <property type="match status" value="1"/>
</dbReference>
<dbReference type="PANTHER" id="PTHR43072">
    <property type="entry name" value="N-ACETYLTRANSFERASE"/>
    <property type="match status" value="1"/>
</dbReference>
<organism evidence="4 5">
    <name type="scientific">Carboxylicivirga linearis</name>
    <dbReference type="NCBI Taxonomy" id="1628157"/>
    <lineage>
        <taxon>Bacteria</taxon>
        <taxon>Pseudomonadati</taxon>
        <taxon>Bacteroidota</taxon>
        <taxon>Bacteroidia</taxon>
        <taxon>Marinilabiliales</taxon>
        <taxon>Marinilabiliaceae</taxon>
        <taxon>Carboxylicivirga</taxon>
    </lineage>
</organism>
<dbReference type="Proteomes" id="UP000708576">
    <property type="component" value="Unassembled WGS sequence"/>
</dbReference>
<dbReference type="Gene3D" id="3.40.630.30">
    <property type="match status" value="1"/>
</dbReference>
<evidence type="ECO:0000259" key="3">
    <source>
        <dbReference type="PROSITE" id="PS51186"/>
    </source>
</evidence>
<evidence type="ECO:0000256" key="1">
    <source>
        <dbReference type="ARBA" id="ARBA00022679"/>
    </source>
</evidence>
<keyword evidence="1" id="KW-0808">Transferase</keyword>